<dbReference type="AlphaFoldDB" id="A0A502BUI7"/>
<feature type="domain" description="Transposase DDE" evidence="1">
    <location>
        <begin position="2"/>
        <end position="63"/>
    </location>
</feature>
<evidence type="ECO:0000313" key="2">
    <source>
        <dbReference type="EMBL" id="TPG04082.1"/>
    </source>
</evidence>
<feature type="non-terminal residue" evidence="2">
    <location>
        <position position="1"/>
    </location>
</feature>
<accession>A0A502BUI7</accession>
<dbReference type="Pfam" id="PF13751">
    <property type="entry name" value="DDE_Tnp_1_6"/>
    <property type="match status" value="1"/>
</dbReference>
<reference evidence="2 3" key="1">
    <citation type="journal article" date="2019" name="Environ. Microbiol.">
        <title>Species interactions and distinct microbial communities in high Arctic permafrost affected cryosols are associated with the CH4 and CO2 gas fluxes.</title>
        <authorList>
            <person name="Altshuler I."/>
            <person name="Hamel J."/>
            <person name="Turney S."/>
            <person name="Magnuson E."/>
            <person name="Levesque R."/>
            <person name="Greer C."/>
            <person name="Whyte L.G."/>
        </authorList>
    </citation>
    <scope>NUCLEOTIDE SEQUENCE [LARGE SCALE GENOMIC DNA]</scope>
    <source>
        <strain evidence="2 3">S5.1</strain>
    </source>
</reference>
<gene>
    <name evidence="2" type="ORF">EAH84_15560</name>
</gene>
<organism evidence="2 3">
    <name type="scientific">Sphingomonas oligophenolica</name>
    <dbReference type="NCBI Taxonomy" id="301154"/>
    <lineage>
        <taxon>Bacteria</taxon>
        <taxon>Pseudomonadati</taxon>
        <taxon>Pseudomonadota</taxon>
        <taxon>Alphaproteobacteria</taxon>
        <taxon>Sphingomonadales</taxon>
        <taxon>Sphingomonadaceae</taxon>
        <taxon>Sphingomonas</taxon>
    </lineage>
</organism>
<dbReference type="InterPro" id="IPR025668">
    <property type="entry name" value="Tnp_DDE_dom"/>
</dbReference>
<evidence type="ECO:0000259" key="1">
    <source>
        <dbReference type="Pfam" id="PF13751"/>
    </source>
</evidence>
<dbReference type="RefSeq" id="WP_140872891.1">
    <property type="nucleotide sequence ID" value="NZ_RCZK01000036.1"/>
</dbReference>
<proteinExistence type="predicted"/>
<keyword evidence="3" id="KW-1185">Reference proteome</keyword>
<dbReference type="Proteomes" id="UP000318413">
    <property type="component" value="Unassembled WGS sequence"/>
</dbReference>
<comment type="caution">
    <text evidence="2">The sequence shown here is derived from an EMBL/GenBank/DDBJ whole genome shotgun (WGS) entry which is preliminary data.</text>
</comment>
<name>A0A502BUI7_9SPHN</name>
<evidence type="ECO:0000313" key="3">
    <source>
        <dbReference type="Proteomes" id="UP000318413"/>
    </source>
</evidence>
<dbReference type="OrthoDB" id="9774608at2"/>
<dbReference type="EMBL" id="RCZK01000036">
    <property type="protein sequence ID" value="TPG04082.1"/>
    <property type="molecule type" value="Genomic_DNA"/>
</dbReference>
<protein>
    <submittedName>
        <fullName evidence="2">IS1182 family transposase</fullName>
    </submittedName>
</protein>
<sequence>RDQVRALSGTEASIRARQRRKRIERVFGHLKRNLNLRSLKLRGLNGAAEEFTMAAAAYNLQLLANRAAPA</sequence>